<dbReference type="PANTHER" id="PTHR43031:SF1">
    <property type="entry name" value="PYRIDINE NUCLEOTIDE-DISULPHIDE OXIDOREDUCTASE"/>
    <property type="match status" value="1"/>
</dbReference>
<protein>
    <submittedName>
        <fullName evidence="2">Rhodanese-like domain-containing protein</fullName>
    </submittedName>
</protein>
<comment type="caution">
    <text evidence="2">The sequence shown here is derived from an EMBL/GenBank/DDBJ whole genome shotgun (WGS) entry which is preliminary data.</text>
</comment>
<dbReference type="SMART" id="SM00450">
    <property type="entry name" value="RHOD"/>
    <property type="match status" value="1"/>
</dbReference>
<dbReference type="RefSeq" id="WP_395416208.1">
    <property type="nucleotide sequence ID" value="NZ_JBIPKE010000012.1"/>
</dbReference>
<dbReference type="Gene3D" id="3.40.250.10">
    <property type="entry name" value="Rhodanese-like domain"/>
    <property type="match status" value="1"/>
</dbReference>
<feature type="domain" description="Rhodanese" evidence="1">
    <location>
        <begin position="7"/>
        <end position="77"/>
    </location>
</feature>
<sequence length="92" mass="9893">MNISELMAQGATVIDVRTPGEFQGGNVGGSINIPLNEIPQRVQEIKEIKGTILLCCASGNRSGQAHTYLRHQGVDCENAGSWLDVNRLKAMA</sequence>
<evidence type="ECO:0000259" key="1">
    <source>
        <dbReference type="PROSITE" id="PS50206"/>
    </source>
</evidence>
<dbReference type="Proteomes" id="UP001610063">
    <property type="component" value="Unassembled WGS sequence"/>
</dbReference>
<dbReference type="EMBL" id="JBIPKE010000012">
    <property type="protein sequence ID" value="MFH6982513.1"/>
    <property type="molecule type" value="Genomic_DNA"/>
</dbReference>
<evidence type="ECO:0000313" key="3">
    <source>
        <dbReference type="Proteomes" id="UP001610063"/>
    </source>
</evidence>
<evidence type="ECO:0000313" key="2">
    <source>
        <dbReference type="EMBL" id="MFH6982513.1"/>
    </source>
</evidence>
<keyword evidence="3" id="KW-1185">Reference proteome</keyword>
<accession>A0ABW7N4K3</accession>
<dbReference type="PROSITE" id="PS50206">
    <property type="entry name" value="RHODANESE_3"/>
    <property type="match status" value="1"/>
</dbReference>
<name>A0ABW7N4K3_9BACT</name>
<reference evidence="2 3" key="1">
    <citation type="journal article" date="2013" name="Int. J. Syst. Evol. Microbiol.">
        <title>Marinoscillum luteum sp. nov., isolated from marine sediment.</title>
        <authorList>
            <person name="Cha I.T."/>
            <person name="Park S.J."/>
            <person name="Kim S.J."/>
            <person name="Kim J.G."/>
            <person name="Jung M.Y."/>
            <person name="Shin K.S."/>
            <person name="Kwon K.K."/>
            <person name="Yang S.H."/>
            <person name="Seo Y.S."/>
            <person name="Rhee S.K."/>
        </authorList>
    </citation>
    <scope>NUCLEOTIDE SEQUENCE [LARGE SCALE GENOMIC DNA]</scope>
    <source>
        <strain evidence="2 3">KCTC 23939</strain>
    </source>
</reference>
<gene>
    <name evidence="2" type="ORF">ACHKAR_03640</name>
</gene>
<dbReference type="CDD" id="cd00158">
    <property type="entry name" value="RHOD"/>
    <property type="match status" value="1"/>
</dbReference>
<organism evidence="2 3">
    <name type="scientific">Marinoscillum luteum</name>
    <dbReference type="NCBI Taxonomy" id="861051"/>
    <lineage>
        <taxon>Bacteria</taxon>
        <taxon>Pseudomonadati</taxon>
        <taxon>Bacteroidota</taxon>
        <taxon>Cytophagia</taxon>
        <taxon>Cytophagales</taxon>
        <taxon>Reichenbachiellaceae</taxon>
        <taxon>Marinoscillum</taxon>
    </lineage>
</organism>
<dbReference type="SUPFAM" id="SSF52821">
    <property type="entry name" value="Rhodanese/Cell cycle control phosphatase"/>
    <property type="match status" value="1"/>
</dbReference>
<dbReference type="InterPro" id="IPR036873">
    <property type="entry name" value="Rhodanese-like_dom_sf"/>
</dbReference>
<dbReference type="PANTHER" id="PTHR43031">
    <property type="entry name" value="FAD-DEPENDENT OXIDOREDUCTASE"/>
    <property type="match status" value="1"/>
</dbReference>
<dbReference type="InterPro" id="IPR050229">
    <property type="entry name" value="GlpE_sulfurtransferase"/>
</dbReference>
<proteinExistence type="predicted"/>
<dbReference type="InterPro" id="IPR001763">
    <property type="entry name" value="Rhodanese-like_dom"/>
</dbReference>
<dbReference type="Pfam" id="PF00581">
    <property type="entry name" value="Rhodanese"/>
    <property type="match status" value="1"/>
</dbReference>